<feature type="transmembrane region" description="Helical" evidence="6">
    <location>
        <begin position="157"/>
        <end position="174"/>
    </location>
</feature>
<evidence type="ECO:0000256" key="5">
    <source>
        <dbReference type="SAM" id="MobiDB-lite"/>
    </source>
</evidence>
<dbReference type="PANTHER" id="PTHR23501:SF50">
    <property type="entry name" value="MFS SIDEROCHROME IRON TRANSPORTER MIRB (AFU_ORTHOLOGUE AFUA_3G03640)-RELATED"/>
    <property type="match status" value="1"/>
</dbReference>
<feature type="compositionally biased region" description="Low complexity" evidence="5">
    <location>
        <begin position="11"/>
        <end position="26"/>
    </location>
</feature>
<dbReference type="SUPFAM" id="SSF103473">
    <property type="entry name" value="MFS general substrate transporter"/>
    <property type="match status" value="2"/>
</dbReference>
<feature type="region of interest" description="Disordered" evidence="5">
    <location>
        <begin position="1"/>
        <end position="26"/>
    </location>
</feature>
<dbReference type="Gene3D" id="1.20.1250.20">
    <property type="entry name" value="MFS general substrate transporter like domains"/>
    <property type="match status" value="2"/>
</dbReference>
<evidence type="ECO:0000313" key="8">
    <source>
        <dbReference type="EMBL" id="KAL1895927.1"/>
    </source>
</evidence>
<protein>
    <recommendedName>
        <fullName evidence="7">Major facilitator superfamily (MFS) profile domain-containing protein</fullName>
    </recommendedName>
</protein>
<feature type="transmembrane region" description="Helical" evidence="6">
    <location>
        <begin position="245"/>
        <end position="269"/>
    </location>
</feature>
<keyword evidence="4 6" id="KW-0472">Membrane</keyword>
<keyword evidence="3 6" id="KW-1133">Transmembrane helix</keyword>
<reference evidence="8 9" key="1">
    <citation type="journal article" date="2024" name="IMA Fungus">
        <title>IMA Genome - F19 : A genome assembly and annotation guide to empower mycologists, including annotated draft genome sequences of Ceratocystis pirilliformis, Diaporthe australafricana, Fusarium ophioides, Paecilomyces lecythidis, and Sporothrix stenoceras.</title>
        <authorList>
            <person name="Aylward J."/>
            <person name="Wilson A.M."/>
            <person name="Visagie C.M."/>
            <person name="Spraker J."/>
            <person name="Barnes I."/>
            <person name="Buitendag C."/>
            <person name="Ceriani C."/>
            <person name="Del Mar Angel L."/>
            <person name="du Plessis D."/>
            <person name="Fuchs T."/>
            <person name="Gasser K."/>
            <person name="Kramer D."/>
            <person name="Li W."/>
            <person name="Munsamy K."/>
            <person name="Piso A."/>
            <person name="Price J.L."/>
            <person name="Sonnekus B."/>
            <person name="Thomas C."/>
            <person name="van der Nest A."/>
            <person name="van Dijk A."/>
            <person name="van Heerden A."/>
            <person name="van Vuuren N."/>
            <person name="Yilmaz N."/>
            <person name="Duong T.A."/>
            <person name="van der Merwe N.A."/>
            <person name="Wingfield M.J."/>
            <person name="Wingfield B.D."/>
        </authorList>
    </citation>
    <scope>NUCLEOTIDE SEQUENCE [LARGE SCALE GENOMIC DNA]</scope>
    <source>
        <strain evidence="8 9">CMW 5346</strain>
    </source>
</reference>
<evidence type="ECO:0000313" key="9">
    <source>
        <dbReference type="Proteomes" id="UP001583186"/>
    </source>
</evidence>
<comment type="caution">
    <text evidence="8">The sequence shown here is derived from an EMBL/GenBank/DDBJ whole genome shotgun (WGS) entry which is preliminary data.</text>
</comment>
<gene>
    <name evidence="8" type="ORF">Sste5346_005026</name>
</gene>
<feature type="transmembrane region" description="Helical" evidence="6">
    <location>
        <begin position="460"/>
        <end position="481"/>
    </location>
</feature>
<dbReference type="PANTHER" id="PTHR23501">
    <property type="entry name" value="MAJOR FACILITATOR SUPERFAMILY"/>
    <property type="match status" value="1"/>
</dbReference>
<dbReference type="InterPro" id="IPR011701">
    <property type="entry name" value="MFS"/>
</dbReference>
<sequence length="609" mass="66969">MGLPKFRFNKSPITEPAAETAEATSTSVNMATVGDELKTAAPETVAPANVDLEADDLPRKDADDLPTENAQAGVQDVEAVTLTWSKPSLIAVFILMFLLYFVNAMQASILYNLTPYVTSDFESHSLLTVIGIVANAMTAAIYIPLAKMLDLWGRAEGFALMIFFATLGLILMATSHNLSTYCAAQVFYSIGFGGMTYSIDVITADASKLKSRALAYAFTSSPYIITAFAGPKVSDDYYYNISWRWGFGTFCIILPVVALPLFILLKLNLRKAKRQGMLIREPSGRTFTQNIWYYLVEFDFLGVFLFAGGLTVFLLPFTLADSAPNGWKTGYIIAMIVVGAVVLIIFGLHEWLLAPTPFLNIGLLVNRTVIGACLIDITYQISYYCWASYFTSFLQVVNNLTLAEAGYVGSTFDVLSGILLLGLGFLIRKTGYFKYLLFIAVPLYLLGMGLMIHFRSPNGYIGYIVMCQIFISFGGSIFIMIEQLAILAVVDHQHVAAVLALLYVAGNVGGAIGNTISGTIWTNTFEYALELYLPAEAMDSIEDIYNDLDFQLSFEVGSPTRLAIQEAYGYSQKRMLIAGTAIMATTLIWMFLIKNINVKKVPQVKGTVF</sequence>
<accession>A0ABR3Z6S2</accession>
<evidence type="ECO:0000259" key="7">
    <source>
        <dbReference type="PROSITE" id="PS50850"/>
    </source>
</evidence>
<comment type="subcellular location">
    <subcellularLocation>
        <location evidence="1">Membrane</location>
        <topology evidence="1">Multi-pass membrane protein</topology>
    </subcellularLocation>
</comment>
<keyword evidence="9" id="KW-1185">Reference proteome</keyword>
<evidence type="ECO:0000256" key="2">
    <source>
        <dbReference type="ARBA" id="ARBA00022692"/>
    </source>
</evidence>
<feature type="transmembrane region" description="Helical" evidence="6">
    <location>
        <begin position="575"/>
        <end position="593"/>
    </location>
</feature>
<evidence type="ECO:0000256" key="4">
    <source>
        <dbReference type="ARBA" id="ARBA00023136"/>
    </source>
</evidence>
<proteinExistence type="predicted"/>
<feature type="transmembrane region" description="Helical" evidence="6">
    <location>
        <begin position="89"/>
        <end position="113"/>
    </location>
</feature>
<dbReference type="InterPro" id="IPR020846">
    <property type="entry name" value="MFS_dom"/>
</dbReference>
<name>A0ABR3Z6S2_9PEZI</name>
<evidence type="ECO:0000256" key="1">
    <source>
        <dbReference type="ARBA" id="ARBA00004141"/>
    </source>
</evidence>
<feature type="transmembrane region" description="Helical" evidence="6">
    <location>
        <begin position="364"/>
        <end position="386"/>
    </location>
</feature>
<feature type="transmembrane region" description="Helical" evidence="6">
    <location>
        <begin position="213"/>
        <end position="233"/>
    </location>
</feature>
<feature type="transmembrane region" description="Helical" evidence="6">
    <location>
        <begin position="435"/>
        <end position="454"/>
    </location>
</feature>
<feature type="transmembrane region" description="Helical" evidence="6">
    <location>
        <begin position="290"/>
        <end position="319"/>
    </location>
</feature>
<feature type="transmembrane region" description="Helical" evidence="6">
    <location>
        <begin position="186"/>
        <end position="206"/>
    </location>
</feature>
<feature type="transmembrane region" description="Helical" evidence="6">
    <location>
        <begin position="493"/>
        <end position="512"/>
    </location>
</feature>
<dbReference type="InterPro" id="IPR036259">
    <property type="entry name" value="MFS_trans_sf"/>
</dbReference>
<feature type="transmembrane region" description="Helical" evidence="6">
    <location>
        <begin position="125"/>
        <end position="145"/>
    </location>
</feature>
<feature type="domain" description="Major facilitator superfamily (MFS) profile" evidence="7">
    <location>
        <begin position="92"/>
        <end position="597"/>
    </location>
</feature>
<feature type="transmembrane region" description="Helical" evidence="6">
    <location>
        <begin position="331"/>
        <end position="352"/>
    </location>
</feature>
<dbReference type="Pfam" id="PF07690">
    <property type="entry name" value="MFS_1"/>
    <property type="match status" value="1"/>
</dbReference>
<organism evidence="8 9">
    <name type="scientific">Sporothrix stenoceras</name>
    <dbReference type="NCBI Taxonomy" id="5173"/>
    <lineage>
        <taxon>Eukaryota</taxon>
        <taxon>Fungi</taxon>
        <taxon>Dikarya</taxon>
        <taxon>Ascomycota</taxon>
        <taxon>Pezizomycotina</taxon>
        <taxon>Sordariomycetes</taxon>
        <taxon>Sordariomycetidae</taxon>
        <taxon>Ophiostomatales</taxon>
        <taxon>Ophiostomataceae</taxon>
        <taxon>Sporothrix</taxon>
    </lineage>
</organism>
<keyword evidence="2 6" id="KW-0812">Transmembrane</keyword>
<feature type="transmembrane region" description="Helical" evidence="6">
    <location>
        <begin position="406"/>
        <end position="428"/>
    </location>
</feature>
<dbReference type="PROSITE" id="PS50850">
    <property type="entry name" value="MFS"/>
    <property type="match status" value="1"/>
</dbReference>
<evidence type="ECO:0000256" key="3">
    <source>
        <dbReference type="ARBA" id="ARBA00022989"/>
    </source>
</evidence>
<evidence type="ECO:0000256" key="6">
    <source>
        <dbReference type="SAM" id="Phobius"/>
    </source>
</evidence>
<dbReference type="Proteomes" id="UP001583186">
    <property type="component" value="Unassembled WGS sequence"/>
</dbReference>
<dbReference type="EMBL" id="JAWCUI010000025">
    <property type="protein sequence ID" value="KAL1895927.1"/>
    <property type="molecule type" value="Genomic_DNA"/>
</dbReference>